<keyword evidence="3" id="KW-0175">Coiled coil</keyword>
<evidence type="ECO:0000256" key="1">
    <source>
        <dbReference type="ARBA" id="ARBA00022741"/>
    </source>
</evidence>
<dbReference type="GO" id="GO:0004016">
    <property type="term" value="F:adenylate cyclase activity"/>
    <property type="evidence" value="ECO:0007669"/>
    <property type="project" value="TreeGrafter"/>
</dbReference>
<protein>
    <submittedName>
        <fullName evidence="5">AAA family ATPase</fullName>
    </submittedName>
</protein>
<keyword evidence="1" id="KW-0547">Nucleotide-binding</keyword>
<feature type="coiled-coil region" evidence="3">
    <location>
        <begin position="990"/>
        <end position="1024"/>
    </location>
</feature>
<dbReference type="AlphaFoldDB" id="A0A895YIB3"/>
<dbReference type="Gene3D" id="3.40.50.300">
    <property type="entry name" value="P-loop containing nucleotide triphosphate hydrolases"/>
    <property type="match status" value="1"/>
</dbReference>
<feature type="domain" description="Orc1-like AAA ATPase" evidence="4">
    <location>
        <begin position="12"/>
        <end position="183"/>
    </location>
</feature>
<dbReference type="InterPro" id="IPR027417">
    <property type="entry name" value="P-loop_NTPase"/>
</dbReference>
<evidence type="ECO:0000256" key="2">
    <source>
        <dbReference type="ARBA" id="ARBA00022840"/>
    </source>
</evidence>
<dbReference type="Pfam" id="PF13191">
    <property type="entry name" value="AAA_16"/>
    <property type="match status" value="1"/>
</dbReference>
<dbReference type="InterPro" id="IPR041664">
    <property type="entry name" value="AAA_16"/>
</dbReference>
<reference evidence="5" key="1">
    <citation type="submission" date="2021-02" db="EMBL/GenBank/DDBJ databases">
        <title>Natrosporangium hydrolyticum gen. nov., sp. nov, a haloalkaliphilic actinobacterium from a soda solonchak soil.</title>
        <authorList>
            <person name="Sorokin D.Y."/>
            <person name="Khijniak T.V."/>
            <person name="Zakharycheva A.P."/>
            <person name="Boueva O.V."/>
            <person name="Ariskina E.V."/>
            <person name="Hahnke R.L."/>
            <person name="Bunk B."/>
            <person name="Sproer C."/>
            <person name="Schumann P."/>
            <person name="Evtushenko L.I."/>
            <person name="Kublanov I.V."/>
        </authorList>
    </citation>
    <scope>NUCLEOTIDE SEQUENCE</scope>
    <source>
        <strain evidence="5">DSM 106523</strain>
    </source>
</reference>
<dbReference type="GO" id="GO:0005737">
    <property type="term" value="C:cytoplasm"/>
    <property type="evidence" value="ECO:0007669"/>
    <property type="project" value="TreeGrafter"/>
</dbReference>
<proteinExistence type="predicted"/>
<dbReference type="PANTHER" id="PTHR16305">
    <property type="entry name" value="TESTICULAR SOLUBLE ADENYLYL CYCLASE"/>
    <property type="match status" value="1"/>
</dbReference>
<evidence type="ECO:0000259" key="4">
    <source>
        <dbReference type="Pfam" id="PF13191"/>
    </source>
</evidence>
<organism evidence="5 6">
    <name type="scientific">Natronosporangium hydrolyticum</name>
    <dbReference type="NCBI Taxonomy" id="2811111"/>
    <lineage>
        <taxon>Bacteria</taxon>
        <taxon>Bacillati</taxon>
        <taxon>Actinomycetota</taxon>
        <taxon>Actinomycetes</taxon>
        <taxon>Micromonosporales</taxon>
        <taxon>Micromonosporaceae</taxon>
        <taxon>Natronosporangium</taxon>
    </lineage>
</organism>
<dbReference type="PANTHER" id="PTHR16305:SF35">
    <property type="entry name" value="TRANSCRIPTIONAL ACTIVATOR DOMAIN"/>
    <property type="match status" value="1"/>
</dbReference>
<dbReference type="Proteomes" id="UP000662857">
    <property type="component" value="Chromosome"/>
</dbReference>
<keyword evidence="2" id="KW-0067">ATP-binding</keyword>
<accession>A0A895YIB3</accession>
<evidence type="ECO:0000313" key="6">
    <source>
        <dbReference type="Proteomes" id="UP000662857"/>
    </source>
</evidence>
<name>A0A895YIB3_9ACTN</name>
<gene>
    <name evidence="5" type="ORF">JQS43_01555</name>
</gene>
<dbReference type="RefSeq" id="WP_239677260.1">
    <property type="nucleotide sequence ID" value="NZ_CP070499.1"/>
</dbReference>
<dbReference type="SUPFAM" id="SSF52540">
    <property type="entry name" value="P-loop containing nucleoside triphosphate hydrolases"/>
    <property type="match status" value="1"/>
</dbReference>
<keyword evidence="6" id="KW-1185">Reference proteome</keyword>
<dbReference type="EMBL" id="CP070499">
    <property type="protein sequence ID" value="QSB15093.1"/>
    <property type="molecule type" value="Genomic_DNA"/>
</dbReference>
<sequence>MDEGTRNLPTPQLVGREHPLAVLTAELQRTLTSHGGLTLLTGEPGIGKTRLAGELVEQARAQGALVASGSAWEAEGAPGFWPWVQVLRSLRRDASDLAWGGAWRAAGEPLAHLLGEAVGTDLSEAAGEAAFAVSDAVTTLLVTLSRDRPVVVFLDDLHWADAASVKLLEFVANHTWFERVLVVAGYRDVEVERADHPLQPLFAGLTRRATMVTLAGLTVDQTAAVFAGATGQRPDPQAAALLHRRTGGNPFFVEQAARLRASGGQLDAMTPQIGEALESRLRYVSPSVRDVLTAAAVIGREFEPTLLSAAAGCPPTELAPLLAEAEAARLVTRLPPPATERYAFVHDLIRESRYAALPESQRRKRHAAVAQVLRELPEAARRPRLSSLAHHAYLAVPEIAPEEAVAHLLAAADNACERMAGEEVVRHYRRALELTPAGEARRRATVALELAGFQAAVGDVTGARQSFEAVTALARELADPELLAQAALGWHELGRPVDTGRAEIELMDEAAAALVATDAPASRPLLARVLAAAGRARVHAPAELAHAQELTERALRVARETGDPAALGFALLARHDASWRPGTADQRRELVAEMQAVAEQHGDEDLALQARLLEMAALLEQGDPAALSVHAAFVTRAQRSSLRRWHYHAQSRQGMIATLTGAFEAARVGIDCSYALAMELGEADADSQWREQRWQLALLAGDFDEADRVMATGYEPGYSELVRALIGVARGDPDPVGWRIPSVLALAEEAPPMFVGNFHRPQAQFAAASGDPELCQQARAALAPYRGLWLVVAGGSLVLGPYAYWLARLDAAERRWADAVAGFDAARAAAERLHARPWAVEAKLELARALRGRGGAGDRERAAGLLPEVTAEAEQLGMRHIPELAAAESARLADESGGPRWGQVIEAAAVESGGDSATSTLESPAAEFRYDGRVWVLSFAGRTVHLPAAKGLNDLRVLLGRPGVDVPATELLNPAGGEQVQATGRLGADLVLDERAKLEYRRRLEQLDEEIDRAAQRADDQRAAELDQERAALIEQLRTAAGLGGRPRRLGDQGERARKTVTARIRDTLRRLDQHHPELAEHLRASISTGVTCRYQPARRVGWRFS</sequence>
<evidence type="ECO:0000256" key="3">
    <source>
        <dbReference type="SAM" id="Coils"/>
    </source>
</evidence>
<dbReference type="KEGG" id="nhy:JQS43_01555"/>
<evidence type="ECO:0000313" key="5">
    <source>
        <dbReference type="EMBL" id="QSB15093.1"/>
    </source>
</evidence>
<dbReference type="GO" id="GO:0005524">
    <property type="term" value="F:ATP binding"/>
    <property type="evidence" value="ECO:0007669"/>
    <property type="project" value="UniProtKB-KW"/>
</dbReference>